<dbReference type="Proteomes" id="UP000001194">
    <property type="component" value="Unassembled WGS sequence"/>
</dbReference>
<dbReference type="InParanoid" id="B0DYA6"/>
<accession>B0DYA6</accession>
<proteinExistence type="predicted"/>
<dbReference type="AlphaFoldDB" id="B0DYA6"/>
<sequence>MHTTRHMRTLLSCKHKLVEHAIETEDVNYELVQQALYEYERSCSLMHQRFLPIYLDANGQVSDLQDSIDRMGNVRTFRVFGAIKMESVVFTSMT</sequence>
<evidence type="ECO:0000313" key="1">
    <source>
        <dbReference type="EMBL" id="EDR00402.1"/>
    </source>
</evidence>
<organism evidence="2">
    <name type="scientific">Laccaria bicolor (strain S238N-H82 / ATCC MYA-4686)</name>
    <name type="common">Bicoloured deceiver</name>
    <name type="synonym">Laccaria laccata var. bicolor</name>
    <dbReference type="NCBI Taxonomy" id="486041"/>
    <lineage>
        <taxon>Eukaryota</taxon>
        <taxon>Fungi</taxon>
        <taxon>Dikarya</taxon>
        <taxon>Basidiomycota</taxon>
        <taxon>Agaricomycotina</taxon>
        <taxon>Agaricomycetes</taxon>
        <taxon>Agaricomycetidae</taxon>
        <taxon>Agaricales</taxon>
        <taxon>Agaricineae</taxon>
        <taxon>Hydnangiaceae</taxon>
        <taxon>Laccaria</taxon>
    </lineage>
</organism>
<gene>
    <name evidence="1" type="ORF">LACBIDRAFT_314323</name>
</gene>
<evidence type="ECO:0000313" key="2">
    <source>
        <dbReference type="Proteomes" id="UP000001194"/>
    </source>
</evidence>
<protein>
    <submittedName>
        <fullName evidence="1">Predicted protein</fullName>
    </submittedName>
</protein>
<name>B0DYA6_LACBS</name>
<reference evidence="1 2" key="1">
    <citation type="journal article" date="2008" name="Nature">
        <title>The genome of Laccaria bicolor provides insights into mycorrhizal symbiosis.</title>
        <authorList>
            <person name="Martin F."/>
            <person name="Aerts A."/>
            <person name="Ahren D."/>
            <person name="Brun A."/>
            <person name="Danchin E.G.J."/>
            <person name="Duchaussoy F."/>
            <person name="Gibon J."/>
            <person name="Kohler A."/>
            <person name="Lindquist E."/>
            <person name="Pereda V."/>
            <person name="Salamov A."/>
            <person name="Shapiro H.J."/>
            <person name="Wuyts J."/>
            <person name="Blaudez D."/>
            <person name="Buee M."/>
            <person name="Brokstein P."/>
            <person name="Canbaeck B."/>
            <person name="Cohen D."/>
            <person name="Courty P.E."/>
            <person name="Coutinho P.M."/>
            <person name="Delaruelle C."/>
            <person name="Detter J.C."/>
            <person name="Deveau A."/>
            <person name="DiFazio S."/>
            <person name="Duplessis S."/>
            <person name="Fraissinet-Tachet L."/>
            <person name="Lucic E."/>
            <person name="Frey-Klett P."/>
            <person name="Fourrey C."/>
            <person name="Feussner I."/>
            <person name="Gay G."/>
            <person name="Grimwood J."/>
            <person name="Hoegger P.J."/>
            <person name="Jain P."/>
            <person name="Kilaru S."/>
            <person name="Labbe J."/>
            <person name="Lin Y.C."/>
            <person name="Legue V."/>
            <person name="Le Tacon F."/>
            <person name="Marmeisse R."/>
            <person name="Melayah D."/>
            <person name="Montanini B."/>
            <person name="Muratet M."/>
            <person name="Nehls U."/>
            <person name="Niculita-Hirzel H."/>
            <person name="Oudot-Le Secq M.P."/>
            <person name="Peter M."/>
            <person name="Quesneville H."/>
            <person name="Rajashekar B."/>
            <person name="Reich M."/>
            <person name="Rouhier N."/>
            <person name="Schmutz J."/>
            <person name="Yin T."/>
            <person name="Chalot M."/>
            <person name="Henrissat B."/>
            <person name="Kuees U."/>
            <person name="Lucas S."/>
            <person name="Van de Peer Y."/>
            <person name="Podila G.K."/>
            <person name="Polle A."/>
            <person name="Pukkila P.J."/>
            <person name="Richardson P.M."/>
            <person name="Rouze P."/>
            <person name="Sanders I.R."/>
            <person name="Stajich J.E."/>
            <person name="Tunlid A."/>
            <person name="Tuskan G."/>
            <person name="Grigoriev I.V."/>
        </authorList>
    </citation>
    <scope>NUCLEOTIDE SEQUENCE [LARGE SCALE GENOMIC DNA]</scope>
    <source>
        <strain evidence="2">S238N-H82 / ATCC MYA-4686</strain>
    </source>
</reference>
<keyword evidence="2" id="KW-1185">Reference proteome</keyword>
<dbReference type="EMBL" id="DS547150">
    <property type="protein sequence ID" value="EDR00402.1"/>
    <property type="molecule type" value="Genomic_DNA"/>
</dbReference>
<dbReference type="KEGG" id="lbc:LACBIDRAFT_314323"/>
<dbReference type="GeneID" id="6084565"/>
<dbReference type="HOGENOM" id="CLU_2386564_0_0_1"/>
<dbReference type="RefSeq" id="XP_001888961.1">
    <property type="nucleotide sequence ID" value="XM_001888926.1"/>
</dbReference>